<keyword evidence="3" id="KW-1185">Reference proteome</keyword>
<name>A0A9P7KHL5_9AGAR</name>
<dbReference type="OrthoDB" id="3059792at2759"/>
<sequence>MGKAAALNDSVTDTGVKFDKLRVKGYIEEYLPREYLESSSGRDLIRRASETQGGKELIQAVAKITFQRMMTGNFNFNDKALGLGVTGIKLVECGFARFPGITTDDSAVVDEPLAYLAAWHWINTRQDIFKQHYQYNFFTELFMPDSQSGQGLEFYLAYCLAHKFQDFTPLSDLFAFIEKGTSTDLVDKRARLVSRWVDADGNLCVSPVSCPFLQNPGTEDPKMILKSPSHILCYTSRMFIEDGQVDGDVTKWLLGELNAPFLFPSDHFGPDIMMCLELEGSNEYIWVAVRFKLKSKQASPLLPRLISSVTPAQFWRNSALQSGLPNAYIPPQECSKNFLPNVPFCSLLRVIFTYPLDVSPDDCTKALNSMDEDSHDLASVSFAALPSNCDIILQKYKQDIKRQWKSTGKERISIISPAPSRRNPTRSARPKPYDSPSIGAEFDEKKLVTEYTDIEMLSRPQLVAQLRLFCQFEETVINNGRPSKKLRSKSIPAGSANLSDLRDALNLSAAWYKSLQRKT</sequence>
<comment type="caution">
    <text evidence="2">The sequence shown here is derived from an EMBL/GenBank/DDBJ whole genome shotgun (WGS) entry which is preliminary data.</text>
</comment>
<organism evidence="2 3">
    <name type="scientific">Sphagnurus paluster</name>
    <dbReference type="NCBI Taxonomy" id="117069"/>
    <lineage>
        <taxon>Eukaryota</taxon>
        <taxon>Fungi</taxon>
        <taxon>Dikarya</taxon>
        <taxon>Basidiomycota</taxon>
        <taxon>Agaricomycotina</taxon>
        <taxon>Agaricomycetes</taxon>
        <taxon>Agaricomycetidae</taxon>
        <taxon>Agaricales</taxon>
        <taxon>Tricholomatineae</taxon>
        <taxon>Lyophyllaceae</taxon>
        <taxon>Sphagnurus</taxon>
    </lineage>
</organism>
<dbReference type="AlphaFoldDB" id="A0A9P7KHL5"/>
<evidence type="ECO:0000313" key="3">
    <source>
        <dbReference type="Proteomes" id="UP000717328"/>
    </source>
</evidence>
<protein>
    <submittedName>
        <fullName evidence="2">Uncharacterized protein</fullName>
    </submittedName>
</protein>
<accession>A0A9P7KHL5</accession>
<proteinExistence type="predicted"/>
<feature type="region of interest" description="Disordered" evidence="1">
    <location>
        <begin position="416"/>
        <end position="436"/>
    </location>
</feature>
<evidence type="ECO:0000313" key="2">
    <source>
        <dbReference type="EMBL" id="KAG5652826.1"/>
    </source>
</evidence>
<dbReference type="Proteomes" id="UP000717328">
    <property type="component" value="Unassembled WGS sequence"/>
</dbReference>
<reference evidence="2" key="2">
    <citation type="submission" date="2021-10" db="EMBL/GenBank/DDBJ databases">
        <title>Phylogenomics reveals ancestral predisposition of the termite-cultivated fungus Termitomyces towards a domesticated lifestyle.</title>
        <authorList>
            <person name="Auxier B."/>
            <person name="Grum-Grzhimaylo A."/>
            <person name="Cardenas M.E."/>
            <person name="Lodge J.D."/>
            <person name="Laessoe T."/>
            <person name="Pedersen O."/>
            <person name="Smith M.E."/>
            <person name="Kuyper T.W."/>
            <person name="Franco-Molano E.A."/>
            <person name="Baroni T.J."/>
            <person name="Aanen D.K."/>
        </authorList>
    </citation>
    <scope>NUCLEOTIDE SEQUENCE</scope>
    <source>
        <strain evidence="2">D49</strain>
    </source>
</reference>
<reference evidence="2" key="1">
    <citation type="submission" date="2021-02" db="EMBL/GenBank/DDBJ databases">
        <authorList>
            <person name="Nieuwenhuis M."/>
            <person name="Van De Peppel L.J.J."/>
        </authorList>
    </citation>
    <scope>NUCLEOTIDE SEQUENCE</scope>
    <source>
        <strain evidence="2">D49</strain>
    </source>
</reference>
<dbReference type="EMBL" id="JABCKI010000094">
    <property type="protein sequence ID" value="KAG5652826.1"/>
    <property type="molecule type" value="Genomic_DNA"/>
</dbReference>
<gene>
    <name evidence="2" type="ORF">H0H81_003450</name>
</gene>
<evidence type="ECO:0000256" key="1">
    <source>
        <dbReference type="SAM" id="MobiDB-lite"/>
    </source>
</evidence>